<protein>
    <submittedName>
        <fullName evidence="9">Uncharacterized protein</fullName>
    </submittedName>
</protein>
<comment type="caution">
    <text evidence="9">The sequence shown here is derived from an EMBL/GenBank/DDBJ whole genome shotgun (WGS) entry which is preliminary data.</text>
</comment>
<organism evidence="9 10">
    <name type="scientific">Sanghuangporus baumii</name>
    <name type="common">Phellinus baumii</name>
    <dbReference type="NCBI Taxonomy" id="108892"/>
    <lineage>
        <taxon>Eukaryota</taxon>
        <taxon>Fungi</taxon>
        <taxon>Dikarya</taxon>
        <taxon>Basidiomycota</taxon>
        <taxon>Agaricomycotina</taxon>
        <taxon>Agaricomycetes</taxon>
        <taxon>Hymenochaetales</taxon>
        <taxon>Hymenochaetaceae</taxon>
        <taxon>Sanghuangporus</taxon>
    </lineage>
</organism>
<dbReference type="EMBL" id="LNZH02000150">
    <property type="protein sequence ID" value="OCB89740.1"/>
    <property type="molecule type" value="Genomic_DNA"/>
</dbReference>
<keyword evidence="10" id="KW-1185">Reference proteome</keyword>
<comment type="subcellular location">
    <subcellularLocation>
        <location evidence="1">Endoplasmic reticulum membrane</location>
        <topology evidence="1">Multi-pass membrane protein</topology>
    </subcellularLocation>
</comment>
<dbReference type="OrthoDB" id="5579088at2759"/>
<keyword evidence="4" id="KW-0256">Endoplasmic reticulum</keyword>
<dbReference type="Proteomes" id="UP000757232">
    <property type="component" value="Unassembled WGS sequence"/>
</dbReference>
<evidence type="ECO:0000256" key="1">
    <source>
        <dbReference type="ARBA" id="ARBA00004477"/>
    </source>
</evidence>
<dbReference type="PANTHER" id="PTHR23129">
    <property type="entry name" value="ACYL-COENZYME A DIPHOSPHATASE FITM2"/>
    <property type="match status" value="1"/>
</dbReference>
<dbReference type="InterPro" id="IPR019388">
    <property type="entry name" value="FIT"/>
</dbReference>
<dbReference type="AlphaFoldDB" id="A0A9Q5I130"/>
<proteinExistence type="predicted"/>
<accession>A0A9Q5I130</accession>
<keyword evidence="2 8" id="KW-0812">Transmembrane</keyword>
<keyword evidence="7 8" id="KW-0472">Membrane</keyword>
<feature type="transmembrane region" description="Helical" evidence="8">
    <location>
        <begin position="320"/>
        <end position="342"/>
    </location>
</feature>
<name>A0A9Q5I130_SANBA</name>
<feature type="transmembrane region" description="Helical" evidence="8">
    <location>
        <begin position="354"/>
        <end position="372"/>
    </location>
</feature>
<feature type="transmembrane region" description="Helical" evidence="8">
    <location>
        <begin position="101"/>
        <end position="119"/>
    </location>
</feature>
<evidence type="ECO:0000256" key="8">
    <source>
        <dbReference type="SAM" id="Phobius"/>
    </source>
</evidence>
<dbReference type="GO" id="GO:0005789">
    <property type="term" value="C:endoplasmic reticulum membrane"/>
    <property type="evidence" value="ECO:0007669"/>
    <property type="project" value="UniProtKB-SubCell"/>
</dbReference>
<dbReference type="PANTHER" id="PTHR23129:SF0">
    <property type="entry name" value="ACYL-COENZYME A DIPHOSPHATASE FITM2"/>
    <property type="match status" value="1"/>
</dbReference>
<dbReference type="GO" id="GO:0034389">
    <property type="term" value="P:lipid droplet organization"/>
    <property type="evidence" value="ECO:0007669"/>
    <property type="project" value="TreeGrafter"/>
</dbReference>
<evidence type="ECO:0000256" key="6">
    <source>
        <dbReference type="ARBA" id="ARBA00023098"/>
    </source>
</evidence>
<feature type="transmembrane region" description="Helical" evidence="8">
    <location>
        <begin position="161"/>
        <end position="178"/>
    </location>
</feature>
<feature type="transmembrane region" description="Helical" evidence="8">
    <location>
        <begin position="199"/>
        <end position="219"/>
    </location>
</feature>
<keyword evidence="6" id="KW-0443">Lipid metabolism</keyword>
<dbReference type="GO" id="GO:0010945">
    <property type="term" value="F:coenzyme A diphosphatase activity"/>
    <property type="evidence" value="ECO:0007669"/>
    <property type="project" value="InterPro"/>
</dbReference>
<evidence type="ECO:0000256" key="5">
    <source>
        <dbReference type="ARBA" id="ARBA00022989"/>
    </source>
</evidence>
<evidence type="ECO:0000256" key="2">
    <source>
        <dbReference type="ARBA" id="ARBA00022692"/>
    </source>
</evidence>
<keyword evidence="5 8" id="KW-1133">Transmembrane helix</keyword>
<feature type="transmembrane region" description="Helical" evidence="8">
    <location>
        <begin position="289"/>
        <end position="308"/>
    </location>
</feature>
<evidence type="ECO:0000256" key="3">
    <source>
        <dbReference type="ARBA" id="ARBA00022801"/>
    </source>
</evidence>
<evidence type="ECO:0000256" key="7">
    <source>
        <dbReference type="ARBA" id="ARBA00023136"/>
    </source>
</evidence>
<reference evidence="9" key="1">
    <citation type="submission" date="2016-06" db="EMBL/GenBank/DDBJ databases">
        <title>Draft Genome sequence of the fungus Inonotus baumii.</title>
        <authorList>
            <person name="Zhu H."/>
            <person name="Lin W."/>
        </authorList>
    </citation>
    <scope>NUCLEOTIDE SEQUENCE</scope>
    <source>
        <strain evidence="9">821</strain>
    </source>
</reference>
<evidence type="ECO:0000256" key="4">
    <source>
        <dbReference type="ARBA" id="ARBA00022824"/>
    </source>
</evidence>
<dbReference type="GO" id="GO:0019915">
    <property type="term" value="P:lipid storage"/>
    <property type="evidence" value="ECO:0007669"/>
    <property type="project" value="InterPro"/>
</dbReference>
<keyword evidence="3" id="KW-0378">Hydrolase</keyword>
<dbReference type="Pfam" id="PF10261">
    <property type="entry name" value="FIT"/>
    <property type="match status" value="2"/>
</dbReference>
<gene>
    <name evidence="9" type="ORF">A7U60_g3088</name>
</gene>
<sequence>MLSNGFYLRESDALGLETKRSVATKRQILECRLRTYFQTSRLTTRHSHVTRFSVTHYVESRSENVEECCGHDFHVDDNHDVHKAQARSEAKVASMPDIRRITFVALSSAILFGTIYSVATHSYLDTSDPLVALGHVKHPLHDVSYFARKTNILNTVFIKRAWGWTTGAFLALWLTYPSTANDSGSRRRVMTGREMLKKWLAATAVWMVFAAWFFGPALLERLTSFSGGECVVLLPSGKVHPVPLEYCYSRTVLSPASHPELFFIPPLVLDEEIIGDWESRPRLMRGHDVSGHIFLLTMSVLFLADMIRPSLSLPSALRSTAHNCAITATAILMAIWVFAIWMTSVYFHTPFEKLTGYILGLAGFLFTQLPFFQERIPEVHEN</sequence>
<evidence type="ECO:0000313" key="9">
    <source>
        <dbReference type="EMBL" id="OCB89740.1"/>
    </source>
</evidence>
<dbReference type="GO" id="GO:0008654">
    <property type="term" value="P:phospholipid biosynthetic process"/>
    <property type="evidence" value="ECO:0007669"/>
    <property type="project" value="TreeGrafter"/>
</dbReference>
<evidence type="ECO:0000313" key="10">
    <source>
        <dbReference type="Proteomes" id="UP000757232"/>
    </source>
</evidence>